<evidence type="ECO:0000256" key="1">
    <source>
        <dbReference type="SAM" id="MobiDB-lite"/>
    </source>
</evidence>
<protein>
    <submittedName>
        <fullName evidence="2">Septum formation initiator family protein</fullName>
    </submittedName>
</protein>
<feature type="compositionally biased region" description="Low complexity" evidence="1">
    <location>
        <begin position="129"/>
        <end position="184"/>
    </location>
</feature>
<organism evidence="2 3">
    <name type="scientific">Streptomyces changanensis</name>
    <dbReference type="NCBI Taxonomy" id="2964669"/>
    <lineage>
        <taxon>Bacteria</taxon>
        <taxon>Bacillati</taxon>
        <taxon>Actinomycetota</taxon>
        <taxon>Actinomycetes</taxon>
        <taxon>Kitasatosporales</taxon>
        <taxon>Streptomycetaceae</taxon>
        <taxon>Streptomyces</taxon>
    </lineage>
</organism>
<gene>
    <name evidence="2" type="ORF">NRO40_07075</name>
</gene>
<proteinExistence type="predicted"/>
<feature type="compositionally biased region" description="Pro residues" evidence="1">
    <location>
        <begin position="118"/>
        <end position="128"/>
    </location>
</feature>
<dbReference type="Proteomes" id="UP001060150">
    <property type="component" value="Chromosome"/>
</dbReference>
<evidence type="ECO:0000313" key="3">
    <source>
        <dbReference type="Proteomes" id="UP001060150"/>
    </source>
</evidence>
<dbReference type="EMBL" id="CP102332">
    <property type="protein sequence ID" value="UUS30615.1"/>
    <property type="molecule type" value="Genomic_DNA"/>
</dbReference>
<evidence type="ECO:0000313" key="2">
    <source>
        <dbReference type="EMBL" id="UUS30615.1"/>
    </source>
</evidence>
<keyword evidence="3" id="KW-1185">Reference proteome</keyword>
<reference evidence="2" key="1">
    <citation type="submission" date="2022-08" db="EMBL/GenBank/DDBJ databases">
        <title>Streptomyces changanensis sp. nov., an actinomycete isolated from soil.</title>
        <authorList>
            <person name="Wu H."/>
            <person name="Han L."/>
        </authorList>
    </citation>
    <scope>NUCLEOTIDE SEQUENCE</scope>
    <source>
        <strain evidence="2">HL-66</strain>
    </source>
</reference>
<sequence length="208" mass="20711">MTKAGPLKGRAARLARFMPSGPNTAARTPFVLLVVVLLGGGLIGLLLLNTSLSQGSFRLSELRRQTTELTDEEQALQRDVDERSAPDALERRARELGMVPGGGPVFLEPDGTVRGVPSPAPTPGPDTGPSPAGAAAPVPVLAPPDAAAPDAAPDAGAPAPTAEPAPDTATSAPPAPTDPATATPAPTPTPATTTPPPPAAPAPTPPGR</sequence>
<name>A0ABY5N267_9ACTN</name>
<accession>A0ABY5N267</accession>
<feature type="compositionally biased region" description="Pro residues" evidence="1">
    <location>
        <begin position="185"/>
        <end position="208"/>
    </location>
</feature>
<feature type="region of interest" description="Disordered" evidence="1">
    <location>
        <begin position="93"/>
        <end position="208"/>
    </location>
</feature>